<dbReference type="EMBL" id="PXXK01000275">
    <property type="protein sequence ID" value="RFN46997.1"/>
    <property type="molecule type" value="Genomic_DNA"/>
</dbReference>
<evidence type="ECO:0000313" key="3">
    <source>
        <dbReference type="Proteomes" id="UP000265631"/>
    </source>
</evidence>
<dbReference type="STRING" id="2594813.A0A395MGG8"/>
<dbReference type="GO" id="GO:0016491">
    <property type="term" value="F:oxidoreductase activity"/>
    <property type="evidence" value="ECO:0007669"/>
    <property type="project" value="UniProtKB-KW"/>
</dbReference>
<comment type="caution">
    <text evidence="2">The sequence shown here is derived from an EMBL/GenBank/DDBJ whole genome shotgun (WGS) entry which is preliminary data.</text>
</comment>
<sequence length="184" mass="20342">MDVRTNLGDFPLSINLPGTWEGRQLSNESEYVYRLSALEIQEVKDALYHFKALGLDGDLICRENFPLPVLGLKLDVIRLDVYQGKGFGLIRGLDPGDHSAVDLTMIYLGIQSYIANRCGQQDEKGNMLVHIVADNSSELANKHHRHSSLEITFHNEEAGDIISWLTRGSAISGGRCIIASGYAV</sequence>
<dbReference type="AlphaFoldDB" id="A0A395MGG8"/>
<reference evidence="2 3" key="1">
    <citation type="journal article" date="2018" name="PLoS Pathog.">
        <title>Evolution of structural diversity of trichothecenes, a family of toxins produced by plant pathogenic and entomopathogenic fungi.</title>
        <authorList>
            <person name="Proctor R.H."/>
            <person name="McCormick S.P."/>
            <person name="Kim H.S."/>
            <person name="Cardoza R.E."/>
            <person name="Stanley A.M."/>
            <person name="Lindo L."/>
            <person name="Kelly A."/>
            <person name="Brown D.W."/>
            <person name="Lee T."/>
            <person name="Vaughan M.M."/>
            <person name="Alexander N.J."/>
            <person name="Busman M."/>
            <person name="Gutierrez S."/>
        </authorList>
    </citation>
    <scope>NUCLEOTIDE SEQUENCE [LARGE SCALE GENOMIC DNA]</scope>
    <source>
        <strain evidence="2 3">NRRL 13405</strain>
    </source>
</reference>
<name>A0A395MGG8_9HYPO</name>
<evidence type="ECO:0000313" key="2">
    <source>
        <dbReference type="EMBL" id="RFN46997.1"/>
    </source>
</evidence>
<dbReference type="Gene3D" id="3.60.130.10">
    <property type="entry name" value="Clavaminate synthase-like"/>
    <property type="match status" value="1"/>
</dbReference>
<dbReference type="InterPro" id="IPR042098">
    <property type="entry name" value="TauD-like_sf"/>
</dbReference>
<organism evidence="2 3">
    <name type="scientific">Fusarium flagelliforme</name>
    <dbReference type="NCBI Taxonomy" id="2675880"/>
    <lineage>
        <taxon>Eukaryota</taxon>
        <taxon>Fungi</taxon>
        <taxon>Dikarya</taxon>
        <taxon>Ascomycota</taxon>
        <taxon>Pezizomycotina</taxon>
        <taxon>Sordariomycetes</taxon>
        <taxon>Hypocreomycetidae</taxon>
        <taxon>Hypocreales</taxon>
        <taxon>Nectriaceae</taxon>
        <taxon>Fusarium</taxon>
        <taxon>Fusarium incarnatum-equiseti species complex</taxon>
    </lineage>
</organism>
<keyword evidence="3" id="KW-1185">Reference proteome</keyword>
<gene>
    <name evidence="2" type="ORF">FIE12Z_8723</name>
</gene>
<dbReference type="SUPFAM" id="SSF51197">
    <property type="entry name" value="Clavaminate synthase-like"/>
    <property type="match status" value="1"/>
</dbReference>
<dbReference type="Proteomes" id="UP000265631">
    <property type="component" value="Unassembled WGS sequence"/>
</dbReference>
<keyword evidence="1" id="KW-0560">Oxidoreductase</keyword>
<protein>
    <submittedName>
        <fullName evidence="2">Uncharacterized protein</fullName>
    </submittedName>
</protein>
<evidence type="ECO:0000256" key="1">
    <source>
        <dbReference type="ARBA" id="ARBA00023002"/>
    </source>
</evidence>
<proteinExistence type="predicted"/>
<accession>A0A395MGG8</accession>